<dbReference type="CDD" id="cd00586">
    <property type="entry name" value="4HBT"/>
    <property type="match status" value="1"/>
</dbReference>
<keyword evidence="2" id="KW-1185">Reference proteome</keyword>
<dbReference type="Pfam" id="PF13279">
    <property type="entry name" value="4HBT_2"/>
    <property type="match status" value="1"/>
</dbReference>
<organism evidence="1 2">
    <name type="scientific">Rubricella aquisinus</name>
    <dbReference type="NCBI Taxonomy" id="2028108"/>
    <lineage>
        <taxon>Bacteria</taxon>
        <taxon>Pseudomonadati</taxon>
        <taxon>Pseudomonadota</taxon>
        <taxon>Alphaproteobacteria</taxon>
        <taxon>Rhodobacterales</taxon>
        <taxon>Paracoccaceae</taxon>
        <taxon>Rubricella</taxon>
    </lineage>
</organism>
<name>A0A840WPS9_9RHOB</name>
<dbReference type="EC" id="3.1.2.-" evidence="1"/>
<dbReference type="Gene3D" id="3.10.129.10">
    <property type="entry name" value="Hotdog Thioesterase"/>
    <property type="match status" value="1"/>
</dbReference>
<dbReference type="InterPro" id="IPR029069">
    <property type="entry name" value="HotDog_dom_sf"/>
</dbReference>
<evidence type="ECO:0000313" key="2">
    <source>
        <dbReference type="Proteomes" id="UP000553766"/>
    </source>
</evidence>
<dbReference type="RefSeq" id="WP_184011358.1">
    <property type="nucleotide sequence ID" value="NZ_JACIJS010000006.1"/>
</dbReference>
<keyword evidence="1" id="KW-0378">Hydrolase</keyword>
<protein>
    <submittedName>
        <fullName evidence="1">Acyl-CoA thioester hydrolase</fullName>
        <ecNumber evidence="1">3.1.2.-</ecNumber>
    </submittedName>
</protein>
<dbReference type="EMBL" id="JACIJS010000006">
    <property type="protein sequence ID" value="MBB5516073.1"/>
    <property type="molecule type" value="Genomic_DNA"/>
</dbReference>
<dbReference type="Proteomes" id="UP000553766">
    <property type="component" value="Unassembled WGS sequence"/>
</dbReference>
<comment type="caution">
    <text evidence="1">The sequence shown here is derived from an EMBL/GenBank/DDBJ whole genome shotgun (WGS) entry which is preliminary data.</text>
</comment>
<accession>A0A840WPS9</accession>
<evidence type="ECO:0000313" key="1">
    <source>
        <dbReference type="EMBL" id="MBB5516073.1"/>
    </source>
</evidence>
<dbReference type="SUPFAM" id="SSF54637">
    <property type="entry name" value="Thioesterase/thiol ester dehydrase-isomerase"/>
    <property type="match status" value="1"/>
</dbReference>
<gene>
    <name evidence="1" type="ORF">FHS89_002099</name>
</gene>
<proteinExistence type="predicted"/>
<sequence>MTKEPIGGHDGPYAAPLETAPQTVSSDWIDYNGHMNVAYYTMAIDQAIDRLLEDHLGIGEAYAAAAREGPYALQSHIHYLGEMLEGQTFHCRLRLLDHDAKRMHIFVEFINGQGGVAATCEQLLMNVDLEARRSTPYAASVLKRLDRMKADHAHLTPAAQIGQPIGIRRKS</sequence>
<dbReference type="GO" id="GO:0016787">
    <property type="term" value="F:hydrolase activity"/>
    <property type="evidence" value="ECO:0007669"/>
    <property type="project" value="UniProtKB-KW"/>
</dbReference>
<reference evidence="1 2" key="1">
    <citation type="submission" date="2020-08" db="EMBL/GenBank/DDBJ databases">
        <title>Genomic Encyclopedia of Type Strains, Phase IV (KMG-IV): sequencing the most valuable type-strain genomes for metagenomic binning, comparative biology and taxonomic classification.</title>
        <authorList>
            <person name="Goeker M."/>
        </authorList>
    </citation>
    <scope>NUCLEOTIDE SEQUENCE [LARGE SCALE GENOMIC DNA]</scope>
    <source>
        <strain evidence="1 2">DSM 103377</strain>
    </source>
</reference>
<dbReference type="AlphaFoldDB" id="A0A840WPS9"/>